<dbReference type="PANTHER" id="PTHR43472:SF1">
    <property type="entry name" value="PHOSPHORIBOSYLAMINE--GLYCINE LIGASE, CHLOROPLASTIC"/>
    <property type="match status" value="1"/>
</dbReference>
<feature type="domain" description="Phosphoribosylglycinamide synthetase N-terminal" evidence="1">
    <location>
        <begin position="11"/>
        <end position="93"/>
    </location>
</feature>
<dbReference type="Proteomes" id="UP001479436">
    <property type="component" value="Unassembled WGS sequence"/>
</dbReference>
<proteinExistence type="predicted"/>
<keyword evidence="3" id="KW-1185">Reference proteome</keyword>
<evidence type="ECO:0000259" key="1">
    <source>
        <dbReference type="Pfam" id="PF02844"/>
    </source>
</evidence>
<gene>
    <name evidence="2" type="primary">ADE1_2</name>
    <name evidence="2" type="ORF">K7432_011721</name>
</gene>
<dbReference type="PANTHER" id="PTHR43472">
    <property type="entry name" value="PHOSPHORIBOSYLAMINE--GLYCINE LIGASE"/>
    <property type="match status" value="1"/>
</dbReference>
<dbReference type="SUPFAM" id="SSF52440">
    <property type="entry name" value="PreATP-grasp domain"/>
    <property type="match status" value="1"/>
</dbReference>
<dbReference type="EMBL" id="JASJQH010007815">
    <property type="protein sequence ID" value="KAK9701429.1"/>
    <property type="molecule type" value="Genomic_DNA"/>
</dbReference>
<reference evidence="2 3" key="1">
    <citation type="submission" date="2023-04" db="EMBL/GenBank/DDBJ databases">
        <title>Genome of Basidiobolus ranarum AG-B5.</title>
        <authorList>
            <person name="Stajich J.E."/>
            <person name="Carter-House D."/>
            <person name="Gryganskyi A."/>
        </authorList>
    </citation>
    <scope>NUCLEOTIDE SEQUENCE [LARGE SCALE GENOMIC DNA]</scope>
    <source>
        <strain evidence="2 3">AG-B5</strain>
    </source>
</reference>
<dbReference type="Pfam" id="PF02844">
    <property type="entry name" value="GARS_N"/>
    <property type="match status" value="1"/>
</dbReference>
<name>A0ABR2VU97_9FUNG</name>
<dbReference type="Gene3D" id="3.40.50.20">
    <property type="match status" value="1"/>
</dbReference>
<feature type="non-terminal residue" evidence="2">
    <location>
        <position position="93"/>
    </location>
</feature>
<dbReference type="InterPro" id="IPR020562">
    <property type="entry name" value="PRibGlycinamide_synth_N"/>
</dbReference>
<evidence type="ECO:0000313" key="3">
    <source>
        <dbReference type="Proteomes" id="UP001479436"/>
    </source>
</evidence>
<dbReference type="InterPro" id="IPR000115">
    <property type="entry name" value="PRibGlycinamide_synth"/>
</dbReference>
<comment type="caution">
    <text evidence="2">The sequence shown here is derived from an EMBL/GenBank/DDBJ whole genome shotgun (WGS) entry which is preliminary data.</text>
</comment>
<organism evidence="2 3">
    <name type="scientific">Basidiobolus ranarum</name>
    <dbReference type="NCBI Taxonomy" id="34480"/>
    <lineage>
        <taxon>Eukaryota</taxon>
        <taxon>Fungi</taxon>
        <taxon>Fungi incertae sedis</taxon>
        <taxon>Zoopagomycota</taxon>
        <taxon>Entomophthoromycotina</taxon>
        <taxon>Basidiobolomycetes</taxon>
        <taxon>Basidiobolales</taxon>
        <taxon>Basidiobolaceae</taxon>
        <taxon>Basidiobolus</taxon>
    </lineage>
</organism>
<protein>
    <submittedName>
        <fullName evidence="2">Bifunctional purine biosynthetic protein ade1</fullName>
    </submittedName>
</protein>
<evidence type="ECO:0000313" key="2">
    <source>
        <dbReference type="EMBL" id="KAK9701429.1"/>
    </source>
</evidence>
<accession>A0ABR2VU97</accession>
<dbReference type="InterPro" id="IPR016185">
    <property type="entry name" value="PreATP-grasp_dom_sf"/>
</dbReference>
<sequence>MAEYQEVPLVILLVGNGGREHAIAWKLAQSSRVQKIFVAPGNGGTCNVEKVTNVDIGVSDFAKLTTFAVENKVTLVIPGPEQPLVEGIETAFR</sequence>